<proteinExistence type="predicted"/>
<accession>A0A811NF39</accession>
<organism evidence="1 2">
    <name type="scientific">Miscanthus lutarioriparius</name>
    <dbReference type="NCBI Taxonomy" id="422564"/>
    <lineage>
        <taxon>Eukaryota</taxon>
        <taxon>Viridiplantae</taxon>
        <taxon>Streptophyta</taxon>
        <taxon>Embryophyta</taxon>
        <taxon>Tracheophyta</taxon>
        <taxon>Spermatophyta</taxon>
        <taxon>Magnoliopsida</taxon>
        <taxon>Liliopsida</taxon>
        <taxon>Poales</taxon>
        <taxon>Poaceae</taxon>
        <taxon>PACMAD clade</taxon>
        <taxon>Panicoideae</taxon>
        <taxon>Andropogonodae</taxon>
        <taxon>Andropogoneae</taxon>
        <taxon>Saccharinae</taxon>
        <taxon>Miscanthus</taxon>
    </lineage>
</organism>
<comment type="caution">
    <text evidence="1">The sequence shown here is derived from an EMBL/GenBank/DDBJ whole genome shotgun (WGS) entry which is preliminary data.</text>
</comment>
<protein>
    <submittedName>
        <fullName evidence="1">Uncharacterized protein</fullName>
    </submittedName>
</protein>
<reference evidence="1" key="1">
    <citation type="submission" date="2020-10" db="EMBL/GenBank/DDBJ databases">
        <authorList>
            <person name="Han B."/>
            <person name="Lu T."/>
            <person name="Zhao Q."/>
            <person name="Huang X."/>
            <person name="Zhao Y."/>
        </authorList>
    </citation>
    <scope>NUCLEOTIDE SEQUENCE</scope>
</reference>
<evidence type="ECO:0000313" key="1">
    <source>
        <dbReference type="EMBL" id="CAD6220843.1"/>
    </source>
</evidence>
<name>A0A811NF39_9POAL</name>
<dbReference type="EMBL" id="CAJGYO010000003">
    <property type="protein sequence ID" value="CAD6220843.1"/>
    <property type="molecule type" value="Genomic_DNA"/>
</dbReference>
<dbReference type="AlphaFoldDB" id="A0A811NF39"/>
<sequence>MTATCACRQAPVDVQDGDCDLPHVSCGHGGRRGATEPGAVWIGVGGTLLPVPAPAARGRARATATARDRGVPLGNKANTRELLNALIGDLEQ</sequence>
<keyword evidence="2" id="KW-1185">Reference proteome</keyword>
<gene>
    <name evidence="1" type="ORF">NCGR_LOCUS14263</name>
</gene>
<evidence type="ECO:0000313" key="2">
    <source>
        <dbReference type="Proteomes" id="UP000604825"/>
    </source>
</evidence>
<dbReference type="Proteomes" id="UP000604825">
    <property type="component" value="Unassembled WGS sequence"/>
</dbReference>